<sequence length="458" mass="50132">MSAPAPAPAEARAPRTVEETGLPFLFLAELVAKVLHQRGQLRLPELGSHLKLGVGVIDPLMHFLRAEKLCEVARTGNSGTDADISYLLTEGGRQRAAAALGRNAYAGPAPVTLAAYTAQVQAQSVAGVQVTRAHMAAAFDGIVANQRVLAQLGSAMNSGRALFLHGQAGSGKTYLAERLRDLLTGTIAVPYALMVDGETIPFFDSVQHLPAADAVAASTGIDRGTAPDARWVRGVRRPAALAGGELTLDMLDLRFDAHTRLYQAPPHLKSNNGIFIIDDLGRQRCSPEALMNRWIVPMDRNVDYLTLHTGHTFQVPFDVIVVFSSNFVPHRLSDGAFLRRLGYKIEVPPASSDEYALLFRQACAQAGIEADGERFADTFGYLLECHRQRGVPLLACYPRDLVRQLRDLARYEDRAPELSRHTLDWAWDNYFAAGSQQGCALELERRDRGTQDNRLEND</sequence>
<dbReference type="EMBL" id="CP036401">
    <property type="protein sequence ID" value="QBI02653.1"/>
    <property type="molecule type" value="Genomic_DNA"/>
</dbReference>
<dbReference type="GO" id="GO:0005524">
    <property type="term" value="F:ATP binding"/>
    <property type="evidence" value="ECO:0007669"/>
    <property type="project" value="UniProtKB-KW"/>
</dbReference>
<protein>
    <submittedName>
        <fullName evidence="3">ATP-binding protein</fullName>
    </submittedName>
</protein>
<keyword evidence="3" id="KW-0067">ATP-binding</keyword>
<dbReference type="Proteomes" id="UP000292307">
    <property type="component" value="Chromosome"/>
</dbReference>
<reference evidence="3 4" key="2">
    <citation type="submission" date="2019-02" db="EMBL/GenBank/DDBJ databases">
        <title>Draft Genome Sequences of Six Type Strains of the Genus Massilia.</title>
        <authorList>
            <person name="Miess H."/>
            <person name="Frediansyhah A."/>
            <person name="Gross H."/>
        </authorList>
    </citation>
    <scope>NUCLEOTIDE SEQUENCE [LARGE SCALE GENOMIC DNA]</scope>
    <source>
        <strain evidence="3 4">DSM 17472</strain>
    </source>
</reference>
<accession>A0A411X109</accession>
<evidence type="ECO:0000313" key="2">
    <source>
        <dbReference type="EMBL" id="GGY40955.1"/>
    </source>
</evidence>
<evidence type="ECO:0000313" key="4">
    <source>
        <dbReference type="Proteomes" id="UP000292307"/>
    </source>
</evidence>
<feature type="domain" description="AAA+ ATPase" evidence="1">
    <location>
        <begin position="158"/>
        <end position="351"/>
    </location>
</feature>
<gene>
    <name evidence="3" type="ORF">EYF70_18735</name>
    <name evidence="2" type="ORF">GCM10007387_23610</name>
</gene>
<organism evidence="2 5">
    <name type="scientific">Pseudoduganella albidiflava</name>
    <dbReference type="NCBI Taxonomy" id="321983"/>
    <lineage>
        <taxon>Bacteria</taxon>
        <taxon>Pseudomonadati</taxon>
        <taxon>Pseudomonadota</taxon>
        <taxon>Betaproteobacteria</taxon>
        <taxon>Burkholderiales</taxon>
        <taxon>Oxalobacteraceae</taxon>
        <taxon>Telluria group</taxon>
        <taxon>Pseudoduganella</taxon>
    </lineage>
</organism>
<dbReference type="SUPFAM" id="SSF52540">
    <property type="entry name" value="P-loop containing nucleoside triphosphate hydrolases"/>
    <property type="match status" value="1"/>
</dbReference>
<proteinExistence type="predicted"/>
<keyword evidence="3" id="KW-0547">Nucleotide-binding</keyword>
<evidence type="ECO:0000259" key="1">
    <source>
        <dbReference type="SMART" id="SM00382"/>
    </source>
</evidence>
<keyword evidence="4" id="KW-1185">Reference proteome</keyword>
<dbReference type="Gene3D" id="3.40.50.300">
    <property type="entry name" value="P-loop containing nucleotide triphosphate hydrolases"/>
    <property type="match status" value="1"/>
</dbReference>
<name>A0A411X109_9BURK</name>
<dbReference type="InterPro" id="IPR027417">
    <property type="entry name" value="P-loop_NTPase"/>
</dbReference>
<dbReference type="Proteomes" id="UP000628442">
    <property type="component" value="Unassembled WGS sequence"/>
</dbReference>
<dbReference type="RefSeq" id="WP_131146764.1">
    <property type="nucleotide sequence ID" value="NZ_BMWV01000005.1"/>
</dbReference>
<dbReference type="EMBL" id="BMWV01000005">
    <property type="protein sequence ID" value="GGY40955.1"/>
    <property type="molecule type" value="Genomic_DNA"/>
</dbReference>
<dbReference type="OrthoDB" id="9783370at2"/>
<dbReference type="InterPro" id="IPR003593">
    <property type="entry name" value="AAA+_ATPase"/>
</dbReference>
<dbReference type="SMART" id="SM00382">
    <property type="entry name" value="AAA"/>
    <property type="match status" value="1"/>
</dbReference>
<dbReference type="AlphaFoldDB" id="A0A411X109"/>
<evidence type="ECO:0000313" key="3">
    <source>
        <dbReference type="EMBL" id="QBI02653.1"/>
    </source>
</evidence>
<evidence type="ECO:0000313" key="5">
    <source>
        <dbReference type="Proteomes" id="UP000628442"/>
    </source>
</evidence>
<reference evidence="2" key="3">
    <citation type="submission" date="2022-12" db="EMBL/GenBank/DDBJ databases">
        <authorList>
            <person name="Sun Q."/>
            <person name="Kim S."/>
        </authorList>
    </citation>
    <scope>NUCLEOTIDE SEQUENCE</scope>
    <source>
        <strain evidence="2">KCTC 12343</strain>
    </source>
</reference>
<reference evidence="2" key="1">
    <citation type="journal article" date="2014" name="Int. J. Syst. Evol. Microbiol.">
        <title>Complete genome sequence of Corynebacterium casei LMG S-19264T (=DSM 44701T), isolated from a smear-ripened cheese.</title>
        <authorList>
            <consortium name="US DOE Joint Genome Institute (JGI-PGF)"/>
            <person name="Walter F."/>
            <person name="Albersmeier A."/>
            <person name="Kalinowski J."/>
            <person name="Ruckert C."/>
        </authorList>
    </citation>
    <scope>NUCLEOTIDE SEQUENCE</scope>
    <source>
        <strain evidence="2">KCTC 12343</strain>
    </source>
</reference>